<evidence type="ECO:0000313" key="5">
    <source>
        <dbReference type="Proteomes" id="UP001652660"/>
    </source>
</evidence>
<dbReference type="InterPro" id="IPR054722">
    <property type="entry name" value="PolX-like_BBD"/>
</dbReference>
<evidence type="ECO:0000256" key="2">
    <source>
        <dbReference type="SAM" id="MobiDB-lite"/>
    </source>
</evidence>
<dbReference type="PANTHER" id="PTHR35317">
    <property type="entry name" value="OS04G0629600 PROTEIN"/>
    <property type="match status" value="1"/>
</dbReference>
<dbReference type="Gene3D" id="4.10.60.10">
    <property type="entry name" value="Zinc finger, CCHC-type"/>
    <property type="match status" value="1"/>
</dbReference>
<keyword evidence="3" id="KW-0472">Membrane</keyword>
<dbReference type="Pfam" id="PF13976">
    <property type="entry name" value="gag_pre-integrs"/>
    <property type="match status" value="1"/>
</dbReference>
<dbReference type="Proteomes" id="UP001652660">
    <property type="component" value="Chromosome 8c"/>
</dbReference>
<evidence type="ECO:0000256" key="1">
    <source>
        <dbReference type="PROSITE-ProRule" id="PRU00047"/>
    </source>
</evidence>
<dbReference type="InterPro" id="IPR036875">
    <property type="entry name" value="Znf_CCHC_sf"/>
</dbReference>
<organism evidence="5 6">
    <name type="scientific">Coffea arabica</name>
    <name type="common">Arabian coffee</name>
    <dbReference type="NCBI Taxonomy" id="13443"/>
    <lineage>
        <taxon>Eukaryota</taxon>
        <taxon>Viridiplantae</taxon>
        <taxon>Streptophyta</taxon>
        <taxon>Embryophyta</taxon>
        <taxon>Tracheophyta</taxon>
        <taxon>Spermatophyta</taxon>
        <taxon>Magnoliopsida</taxon>
        <taxon>eudicotyledons</taxon>
        <taxon>Gunneridae</taxon>
        <taxon>Pentapetalae</taxon>
        <taxon>asterids</taxon>
        <taxon>lamiids</taxon>
        <taxon>Gentianales</taxon>
        <taxon>Rubiaceae</taxon>
        <taxon>Ixoroideae</taxon>
        <taxon>Gardenieae complex</taxon>
        <taxon>Bertiereae - Coffeeae clade</taxon>
        <taxon>Coffeeae</taxon>
        <taxon>Coffea</taxon>
    </lineage>
</organism>
<feature type="domain" description="CCHC-type" evidence="4">
    <location>
        <begin position="220"/>
        <end position="236"/>
    </location>
</feature>
<sequence>MNPEVSSTYQLGPPIFDGTNYQMWAVRMEAYLGGNDLWEAVEDDYEVLPLPNNPTVAQMKHHNERRQRKSKARASLYAVVTFTIFTRIMTLKTAHEIWNFLKNEYEGDEKIKGMRVLNLIREFETQKMKESETIKAYSDKLLDIVNKVDSLAQEHRRLMRQEGSVEDAFQAISQNNNRGKNKKNNKKMPGNNKSQVYPLCPYCKKTNHPQKRCWWNPNVRCHKCGQLGHMEKICKSQQQQGEAKAAENQPQEEQLFAASCFATNSSMESWLIDSGSTNHMTYDRELFRKLDKTATTRVRIGNGAYLAVKGIGTVAIEGYTGLKLISDVLYVAEIDQNLLNIPQLLEKDYKVLFEDKNCIIEDPEGREMFRIQMKGKSFVLDLMREEQAAVHKEINDAVLWHKRFCHFHHAALMFMKKNNLVEGMPELDEELPTCAACQYGKQSRLPFPQNTIWRATHKLQLIHTDVKRDKLDKKAELGIFVGYCSSSKAYRIYSPQSNKIIVSRDVKFLESDTWSWKNEDKFELQVENDDIDEEPVRGARLLSDIYQRCNVAVIEPARYKEVATDQKWIVATKEELKMIDKNQT</sequence>
<dbReference type="SUPFAM" id="SSF57756">
    <property type="entry name" value="Retrovirus zinc finger-like domains"/>
    <property type="match status" value="1"/>
</dbReference>
<dbReference type="Pfam" id="PF22936">
    <property type="entry name" value="Pol_BBD"/>
    <property type="match status" value="1"/>
</dbReference>
<keyword evidence="1" id="KW-0479">Metal-binding</keyword>
<keyword evidence="1" id="KW-0863">Zinc-finger</keyword>
<dbReference type="RefSeq" id="XP_071918704.1">
    <property type="nucleotide sequence ID" value="XM_072062603.1"/>
</dbReference>
<reference evidence="6" key="1">
    <citation type="submission" date="2025-08" db="UniProtKB">
        <authorList>
            <consortium name="RefSeq"/>
        </authorList>
    </citation>
    <scope>IDENTIFICATION</scope>
    <source>
        <tissue evidence="6">Leaves</tissue>
    </source>
</reference>
<evidence type="ECO:0000259" key="4">
    <source>
        <dbReference type="PROSITE" id="PS50158"/>
    </source>
</evidence>
<gene>
    <name evidence="6" type="primary">LOC140013347</name>
</gene>
<dbReference type="PROSITE" id="PS50158">
    <property type="entry name" value="ZF_CCHC"/>
    <property type="match status" value="1"/>
</dbReference>
<keyword evidence="3" id="KW-0812">Transmembrane</keyword>
<dbReference type="GeneID" id="140013347"/>
<evidence type="ECO:0000256" key="3">
    <source>
        <dbReference type="SAM" id="Phobius"/>
    </source>
</evidence>
<dbReference type="Pfam" id="PF25597">
    <property type="entry name" value="SH3_retrovirus"/>
    <property type="match status" value="1"/>
</dbReference>
<keyword evidence="1" id="KW-0862">Zinc</keyword>
<protein>
    <recommendedName>
        <fullName evidence="4">CCHC-type domain-containing protein</fullName>
    </recommendedName>
</protein>
<evidence type="ECO:0000313" key="6">
    <source>
        <dbReference type="RefSeq" id="XP_071918704.1"/>
    </source>
</evidence>
<keyword evidence="5" id="KW-1185">Reference proteome</keyword>
<dbReference type="Pfam" id="PF14223">
    <property type="entry name" value="Retrotran_gag_2"/>
    <property type="match status" value="1"/>
</dbReference>
<proteinExistence type="predicted"/>
<feature type="transmembrane region" description="Helical" evidence="3">
    <location>
        <begin position="74"/>
        <end position="91"/>
    </location>
</feature>
<dbReference type="SMART" id="SM00343">
    <property type="entry name" value="ZnF_C2HC"/>
    <property type="match status" value="2"/>
</dbReference>
<feature type="region of interest" description="Disordered" evidence="2">
    <location>
        <begin position="173"/>
        <end position="192"/>
    </location>
</feature>
<dbReference type="PANTHER" id="PTHR35317:SF11">
    <property type="entry name" value="CCHC-TYPE DOMAIN-CONTAINING PROTEIN"/>
    <property type="match status" value="1"/>
</dbReference>
<keyword evidence="3" id="KW-1133">Transmembrane helix</keyword>
<dbReference type="InterPro" id="IPR025724">
    <property type="entry name" value="GAG-pre-integrase_dom"/>
</dbReference>
<name>A0ABM4VGP4_COFAR</name>
<dbReference type="InterPro" id="IPR001878">
    <property type="entry name" value="Znf_CCHC"/>
</dbReference>
<dbReference type="InterPro" id="IPR057670">
    <property type="entry name" value="SH3_retrovirus"/>
</dbReference>
<accession>A0ABM4VGP4</accession>